<protein>
    <submittedName>
        <fullName evidence="14">Sodium/proline symporter</fullName>
    </submittedName>
</protein>
<dbReference type="EMBL" id="DSDK01000512">
    <property type="protein sequence ID" value="HDR51843.1"/>
    <property type="molecule type" value="Genomic_DNA"/>
</dbReference>
<keyword evidence="4" id="KW-1003">Cell membrane</keyword>
<evidence type="ECO:0000256" key="9">
    <source>
        <dbReference type="ARBA" id="ARBA00023065"/>
    </source>
</evidence>
<comment type="subcellular location">
    <subcellularLocation>
        <location evidence="1">Cell membrane</location>
        <topology evidence="1">Multi-pass membrane protein</topology>
    </subcellularLocation>
</comment>
<dbReference type="InterPro" id="IPR001734">
    <property type="entry name" value="Na/solute_symporter"/>
</dbReference>
<keyword evidence="10" id="KW-0472">Membrane</keyword>
<accession>A0A831LQT0</accession>
<name>A0A831LQT0_9BACT</name>
<keyword evidence="7" id="KW-1133">Transmembrane helix</keyword>
<evidence type="ECO:0000256" key="10">
    <source>
        <dbReference type="ARBA" id="ARBA00023136"/>
    </source>
</evidence>
<evidence type="ECO:0000313" key="14">
    <source>
        <dbReference type="EMBL" id="HDR51843.1"/>
    </source>
</evidence>
<dbReference type="InterPro" id="IPR050277">
    <property type="entry name" value="Sodium:Solute_Symporter"/>
</dbReference>
<keyword evidence="8" id="KW-0915">Sodium</keyword>
<dbReference type="AlphaFoldDB" id="A0A831LQT0"/>
<proteinExistence type="inferred from homology"/>
<sequence>MIVVFILYLVVLIGIVAWSARRSKTNIDFVIGGKKISGYSLALSERATGESAWLLLGLTGHAYAEGMAAIWVAFGCVAGIL</sequence>
<evidence type="ECO:0000256" key="4">
    <source>
        <dbReference type="ARBA" id="ARBA00022475"/>
    </source>
</evidence>
<dbReference type="GO" id="GO:0005886">
    <property type="term" value="C:plasma membrane"/>
    <property type="evidence" value="ECO:0007669"/>
    <property type="project" value="UniProtKB-SubCell"/>
</dbReference>
<comment type="similarity">
    <text evidence="2 13">Belongs to the sodium:solute symporter (SSF) (TC 2.A.21) family.</text>
</comment>
<evidence type="ECO:0000256" key="1">
    <source>
        <dbReference type="ARBA" id="ARBA00004651"/>
    </source>
</evidence>
<dbReference type="GO" id="GO:0006814">
    <property type="term" value="P:sodium ion transport"/>
    <property type="evidence" value="ECO:0007669"/>
    <property type="project" value="UniProtKB-KW"/>
</dbReference>
<evidence type="ECO:0000256" key="5">
    <source>
        <dbReference type="ARBA" id="ARBA00022692"/>
    </source>
</evidence>
<keyword evidence="3" id="KW-0813">Transport</keyword>
<dbReference type="PANTHER" id="PTHR48086">
    <property type="entry name" value="SODIUM/PROLINE SYMPORTER-RELATED"/>
    <property type="match status" value="1"/>
</dbReference>
<evidence type="ECO:0000256" key="13">
    <source>
        <dbReference type="RuleBase" id="RU362091"/>
    </source>
</evidence>
<evidence type="ECO:0000256" key="12">
    <source>
        <dbReference type="ARBA" id="ARBA00033708"/>
    </source>
</evidence>
<comment type="caution">
    <text evidence="14">The sequence shown here is derived from an EMBL/GenBank/DDBJ whole genome shotgun (WGS) entry which is preliminary data.</text>
</comment>
<keyword evidence="6" id="KW-0769">Symport</keyword>
<reference evidence="14" key="1">
    <citation type="journal article" date="2020" name="mSystems">
        <title>Genome- and Community-Level Interaction Insights into Carbon Utilization and Element Cycling Functions of Hydrothermarchaeota in Hydrothermal Sediment.</title>
        <authorList>
            <person name="Zhou Z."/>
            <person name="Liu Y."/>
            <person name="Xu W."/>
            <person name="Pan J."/>
            <person name="Luo Z.H."/>
            <person name="Li M."/>
        </authorList>
    </citation>
    <scope>NUCLEOTIDE SEQUENCE [LARGE SCALE GENOMIC DNA]</scope>
    <source>
        <strain evidence="14">SpSt-1217</strain>
    </source>
</reference>
<evidence type="ECO:0000256" key="6">
    <source>
        <dbReference type="ARBA" id="ARBA00022847"/>
    </source>
</evidence>
<dbReference type="PANTHER" id="PTHR48086:SF3">
    <property type="entry name" value="SODIUM_PROLINE SYMPORTER"/>
    <property type="match status" value="1"/>
</dbReference>
<dbReference type="GO" id="GO:0015293">
    <property type="term" value="F:symporter activity"/>
    <property type="evidence" value="ECO:0007669"/>
    <property type="project" value="UniProtKB-KW"/>
</dbReference>
<keyword evidence="5" id="KW-0812">Transmembrane</keyword>
<comment type="catalytic activity">
    <reaction evidence="12">
        <text>L-proline(in) + Na(+)(in) = L-proline(out) + Na(+)(out)</text>
        <dbReference type="Rhea" id="RHEA:28967"/>
        <dbReference type="ChEBI" id="CHEBI:29101"/>
        <dbReference type="ChEBI" id="CHEBI:60039"/>
    </reaction>
</comment>
<keyword evidence="9" id="KW-0406">Ion transport</keyword>
<evidence type="ECO:0000256" key="11">
    <source>
        <dbReference type="ARBA" id="ARBA00023201"/>
    </source>
</evidence>
<evidence type="ECO:0000256" key="7">
    <source>
        <dbReference type="ARBA" id="ARBA00022989"/>
    </source>
</evidence>
<evidence type="ECO:0000256" key="8">
    <source>
        <dbReference type="ARBA" id="ARBA00023053"/>
    </source>
</evidence>
<dbReference type="Proteomes" id="UP000886047">
    <property type="component" value="Unassembled WGS sequence"/>
</dbReference>
<dbReference type="PROSITE" id="PS50283">
    <property type="entry name" value="NA_SOLUT_SYMP_3"/>
    <property type="match status" value="1"/>
</dbReference>
<gene>
    <name evidence="14" type="ORF">ENN90_09555</name>
</gene>
<evidence type="ECO:0000256" key="2">
    <source>
        <dbReference type="ARBA" id="ARBA00006434"/>
    </source>
</evidence>
<feature type="non-terminal residue" evidence="14">
    <location>
        <position position="81"/>
    </location>
</feature>
<evidence type="ECO:0000256" key="3">
    <source>
        <dbReference type="ARBA" id="ARBA00022448"/>
    </source>
</evidence>
<dbReference type="InterPro" id="IPR038377">
    <property type="entry name" value="Na/Glc_symporter_sf"/>
</dbReference>
<organism evidence="14">
    <name type="scientific">Mariniphaga anaerophila</name>
    <dbReference type="NCBI Taxonomy" id="1484053"/>
    <lineage>
        <taxon>Bacteria</taxon>
        <taxon>Pseudomonadati</taxon>
        <taxon>Bacteroidota</taxon>
        <taxon>Bacteroidia</taxon>
        <taxon>Marinilabiliales</taxon>
        <taxon>Prolixibacteraceae</taxon>
        <taxon>Mariniphaga</taxon>
    </lineage>
</organism>
<dbReference type="Gene3D" id="1.20.1730.10">
    <property type="entry name" value="Sodium/glucose cotransporter"/>
    <property type="match status" value="1"/>
</dbReference>
<keyword evidence="11" id="KW-0739">Sodium transport</keyword>
<dbReference type="Pfam" id="PF00474">
    <property type="entry name" value="SSF"/>
    <property type="match status" value="1"/>
</dbReference>